<dbReference type="GO" id="GO:0002161">
    <property type="term" value="F:aminoacyl-tRNA deacylase activity"/>
    <property type="evidence" value="ECO:0007669"/>
    <property type="project" value="TreeGrafter"/>
</dbReference>
<accession>A0AAV0UG45</accession>
<dbReference type="GO" id="GO:0000049">
    <property type="term" value="F:tRNA binding"/>
    <property type="evidence" value="ECO:0007669"/>
    <property type="project" value="UniProtKB-KW"/>
</dbReference>
<organism evidence="11 12">
    <name type="scientific">Peronospora farinosa</name>
    <dbReference type="NCBI Taxonomy" id="134698"/>
    <lineage>
        <taxon>Eukaryota</taxon>
        <taxon>Sar</taxon>
        <taxon>Stramenopiles</taxon>
        <taxon>Oomycota</taxon>
        <taxon>Peronosporomycetes</taxon>
        <taxon>Peronosporales</taxon>
        <taxon>Peronosporaceae</taxon>
        <taxon>Peronospora</taxon>
    </lineage>
</organism>
<proteinExistence type="inferred from homology"/>
<evidence type="ECO:0000259" key="10">
    <source>
        <dbReference type="PROSITE" id="PS50860"/>
    </source>
</evidence>
<keyword evidence="7" id="KW-0694">RNA-binding</keyword>
<keyword evidence="5" id="KW-0547">Nucleotide-binding</keyword>
<dbReference type="InterPro" id="IPR050058">
    <property type="entry name" value="Ala-tRNA_ligase"/>
</dbReference>
<keyword evidence="9" id="KW-0030">Aminoacyl-tRNA synthetase</keyword>
<evidence type="ECO:0000313" key="11">
    <source>
        <dbReference type="EMBL" id="CAI5734440.1"/>
    </source>
</evidence>
<dbReference type="PANTHER" id="PTHR11777:SF9">
    <property type="entry name" value="ALANINE--TRNA LIGASE, CYTOPLASMIC"/>
    <property type="match status" value="1"/>
</dbReference>
<feature type="domain" description="Alanyl-transfer RNA synthetases family profile" evidence="10">
    <location>
        <begin position="93"/>
        <end position="221"/>
    </location>
</feature>
<dbReference type="GO" id="GO:0004813">
    <property type="term" value="F:alanine-tRNA ligase activity"/>
    <property type="evidence" value="ECO:0007669"/>
    <property type="project" value="UniProtKB-EC"/>
</dbReference>
<dbReference type="SUPFAM" id="SSF55186">
    <property type="entry name" value="ThrRS/AlaRS common domain"/>
    <property type="match status" value="1"/>
</dbReference>
<evidence type="ECO:0000256" key="4">
    <source>
        <dbReference type="ARBA" id="ARBA00022598"/>
    </source>
</evidence>
<dbReference type="EMBL" id="CANTFK010000961">
    <property type="protein sequence ID" value="CAI5734440.1"/>
    <property type="molecule type" value="Genomic_DNA"/>
</dbReference>
<evidence type="ECO:0000313" key="12">
    <source>
        <dbReference type="Proteomes" id="UP001159659"/>
    </source>
</evidence>
<evidence type="ECO:0000256" key="5">
    <source>
        <dbReference type="ARBA" id="ARBA00022741"/>
    </source>
</evidence>
<evidence type="ECO:0000256" key="1">
    <source>
        <dbReference type="ARBA" id="ARBA00008226"/>
    </source>
</evidence>
<name>A0AAV0UG45_9STRA</name>
<dbReference type="Proteomes" id="UP001159659">
    <property type="component" value="Unassembled WGS sequence"/>
</dbReference>
<protein>
    <recommendedName>
        <fullName evidence="2">alanine--tRNA ligase</fullName>
        <ecNumber evidence="2">6.1.1.7</ecNumber>
    </recommendedName>
</protein>
<evidence type="ECO:0000256" key="9">
    <source>
        <dbReference type="ARBA" id="ARBA00023146"/>
    </source>
</evidence>
<evidence type="ECO:0000256" key="6">
    <source>
        <dbReference type="ARBA" id="ARBA00022840"/>
    </source>
</evidence>
<reference evidence="11" key="1">
    <citation type="submission" date="2022-12" db="EMBL/GenBank/DDBJ databases">
        <authorList>
            <person name="Webb A."/>
        </authorList>
    </citation>
    <scope>NUCLEOTIDE SEQUENCE</scope>
    <source>
        <strain evidence="11">Pf2</strain>
    </source>
</reference>
<dbReference type="GO" id="GO:0005524">
    <property type="term" value="F:ATP binding"/>
    <property type="evidence" value="ECO:0007669"/>
    <property type="project" value="UniProtKB-KW"/>
</dbReference>
<dbReference type="AlphaFoldDB" id="A0AAV0UG45"/>
<dbReference type="FunFam" id="3.30.980.10:FF:000004">
    <property type="entry name" value="Alanine--tRNA ligase, cytoplasmic"/>
    <property type="match status" value="1"/>
</dbReference>
<evidence type="ECO:0000256" key="3">
    <source>
        <dbReference type="ARBA" id="ARBA00022555"/>
    </source>
</evidence>
<keyword evidence="3" id="KW-0820">tRNA-binding</keyword>
<evidence type="ECO:0000256" key="8">
    <source>
        <dbReference type="ARBA" id="ARBA00022917"/>
    </source>
</evidence>
<evidence type="ECO:0000256" key="2">
    <source>
        <dbReference type="ARBA" id="ARBA00013168"/>
    </source>
</evidence>
<comment type="similarity">
    <text evidence="1">Belongs to the class-II aminoacyl-tRNA synthetase family.</text>
</comment>
<dbReference type="GO" id="GO:0005739">
    <property type="term" value="C:mitochondrion"/>
    <property type="evidence" value="ECO:0007669"/>
    <property type="project" value="TreeGrafter"/>
</dbReference>
<comment type="caution">
    <text evidence="11">The sequence shown here is derived from an EMBL/GenBank/DDBJ whole genome shotgun (WGS) entry which is preliminary data.</text>
</comment>
<dbReference type="InterPro" id="IPR018163">
    <property type="entry name" value="Thr/Ala-tRNA-synth_IIc_edit"/>
</dbReference>
<dbReference type="Gene3D" id="3.30.980.10">
    <property type="entry name" value="Threonyl-trna Synthetase, Chain A, domain 2"/>
    <property type="match status" value="1"/>
</dbReference>
<keyword evidence="4" id="KW-0436">Ligase</keyword>
<dbReference type="GO" id="GO:0006419">
    <property type="term" value="P:alanyl-tRNA aminoacylation"/>
    <property type="evidence" value="ECO:0007669"/>
    <property type="project" value="InterPro"/>
</dbReference>
<keyword evidence="8" id="KW-0648">Protein biosynthesis</keyword>
<evidence type="ECO:0000256" key="7">
    <source>
        <dbReference type="ARBA" id="ARBA00022884"/>
    </source>
</evidence>
<dbReference type="PANTHER" id="PTHR11777">
    <property type="entry name" value="ALANYL-TRNA SYNTHETASE"/>
    <property type="match status" value="1"/>
</dbReference>
<dbReference type="EC" id="6.1.1.7" evidence="2"/>
<keyword evidence="6" id="KW-0067">ATP-binding</keyword>
<dbReference type="InterPro" id="IPR018165">
    <property type="entry name" value="Ala-tRNA-synth_IIc_core"/>
</dbReference>
<dbReference type="Gene3D" id="3.30.54.20">
    <property type="match status" value="1"/>
</dbReference>
<gene>
    <name evidence="11" type="ORF">PFR002_LOCUS7479</name>
</gene>
<dbReference type="PROSITE" id="PS50860">
    <property type="entry name" value="AA_TRNA_LIGASE_II_ALA"/>
    <property type="match status" value="1"/>
</dbReference>
<sequence>MGIACQHHANLLLQMHLKRSSTRGCTMASSPLQCGPWLYATPYHQAGPFSMHNSLVSMVAQTLCSFLLMAPNLPSRHTWTASSVLVVPYTTRNATHLLQRALKAELGEHVTQTGLQVTSNRLRFDFAHIGALTVEEMGSVEARVNKYAAAELVVTTIEKKPSEAVPCASFGDKYGDIVRIVRVGYDDVAEDATAGVSVSSKFCGGTYVHNAREVFPFVFSQ</sequence>